<evidence type="ECO:0008006" key="3">
    <source>
        <dbReference type="Google" id="ProtNLM"/>
    </source>
</evidence>
<dbReference type="RefSeq" id="WP_144302255.1">
    <property type="nucleotide sequence ID" value="NZ_QMIE01000004.1"/>
</dbReference>
<organism evidence="1 2">
    <name type="scientific">Oceanidesulfovibrio indonesiensis</name>
    <dbReference type="NCBI Taxonomy" id="54767"/>
    <lineage>
        <taxon>Bacteria</taxon>
        <taxon>Pseudomonadati</taxon>
        <taxon>Thermodesulfobacteriota</taxon>
        <taxon>Desulfovibrionia</taxon>
        <taxon>Desulfovibrionales</taxon>
        <taxon>Desulfovibrionaceae</taxon>
        <taxon>Oceanidesulfovibrio</taxon>
    </lineage>
</organism>
<dbReference type="PROSITE" id="PS51257">
    <property type="entry name" value="PROKAR_LIPOPROTEIN"/>
    <property type="match status" value="1"/>
</dbReference>
<keyword evidence="2" id="KW-1185">Reference proteome</keyword>
<dbReference type="Proteomes" id="UP000448292">
    <property type="component" value="Unassembled WGS sequence"/>
</dbReference>
<sequence>MRTFTSIIILALLALWFTALTGCEGYTRPPARADVAAVPYHEHSLWNLYRARDYMAQGRYEIAREHLALARSTAKTKEMQELLDREIAAVNAAIRTRR</sequence>
<reference evidence="1 2" key="1">
    <citation type="submission" date="2018-06" db="EMBL/GenBank/DDBJ databases">
        <title>Complete genome of Desulfovibrio indonesiensis P37SLT.</title>
        <authorList>
            <person name="Crispim J.S."/>
            <person name="Vidigal P.M.P."/>
            <person name="Silva L.C.F."/>
            <person name="Laguardia C.N."/>
            <person name="Araujo L.C."/>
            <person name="Dias R.S."/>
            <person name="Sousa M.P."/>
            <person name="Paula S.O."/>
            <person name="Silva C."/>
        </authorList>
    </citation>
    <scope>NUCLEOTIDE SEQUENCE [LARGE SCALE GENOMIC DNA]</scope>
    <source>
        <strain evidence="1 2">P37SLT</strain>
    </source>
</reference>
<evidence type="ECO:0000313" key="1">
    <source>
        <dbReference type="EMBL" id="TVM18254.1"/>
    </source>
</evidence>
<name>A0A7M3MG09_9BACT</name>
<accession>A0A7M3MG09</accession>
<gene>
    <name evidence="1" type="ORF">DPQ33_05730</name>
</gene>
<dbReference type="EMBL" id="QMIE01000004">
    <property type="protein sequence ID" value="TVM18254.1"/>
    <property type="molecule type" value="Genomic_DNA"/>
</dbReference>
<dbReference type="OrthoDB" id="5460083at2"/>
<evidence type="ECO:0000313" key="2">
    <source>
        <dbReference type="Proteomes" id="UP000448292"/>
    </source>
</evidence>
<comment type="caution">
    <text evidence="1">The sequence shown here is derived from an EMBL/GenBank/DDBJ whole genome shotgun (WGS) entry which is preliminary data.</text>
</comment>
<dbReference type="AlphaFoldDB" id="A0A7M3MG09"/>
<protein>
    <recommendedName>
        <fullName evidence="3">DUF4398 domain-containing protein</fullName>
    </recommendedName>
</protein>
<proteinExistence type="predicted"/>